<feature type="compositionally biased region" description="Low complexity" evidence="1">
    <location>
        <begin position="671"/>
        <end position="686"/>
    </location>
</feature>
<keyword evidence="3" id="KW-1185">Reference proteome</keyword>
<evidence type="ECO:0000313" key="2">
    <source>
        <dbReference type="EMBL" id="KAH6595505.1"/>
    </source>
</evidence>
<dbReference type="PANTHER" id="PTHR20916:SF26">
    <property type="entry name" value="CYSTEINE-RICH PROTEIN 2-BINDING PROTEIN"/>
    <property type="match status" value="1"/>
</dbReference>
<dbReference type="PANTHER" id="PTHR20916">
    <property type="entry name" value="CYSTEINE AND GLYCINE-RICH PROTEIN 2 BINDING PROTEIN"/>
    <property type="match status" value="1"/>
</dbReference>
<reference evidence="2 3" key="1">
    <citation type="submission" date="2021-02" db="EMBL/GenBank/DDBJ databases">
        <title>Variation within the Batrachochytrium salamandrivorans European outbreak.</title>
        <authorList>
            <person name="Kelly M."/>
            <person name="Pasmans F."/>
            <person name="Shea T.P."/>
            <person name="Munoz J.F."/>
            <person name="Carranza S."/>
            <person name="Cuomo C.A."/>
            <person name="Martel A."/>
        </authorList>
    </citation>
    <scope>NUCLEOTIDE SEQUENCE [LARGE SCALE GENOMIC DNA]</scope>
    <source>
        <strain evidence="2 3">AMFP18/2</strain>
    </source>
</reference>
<feature type="region of interest" description="Disordered" evidence="1">
    <location>
        <begin position="618"/>
        <end position="646"/>
    </location>
</feature>
<feature type="region of interest" description="Disordered" evidence="1">
    <location>
        <begin position="1"/>
        <end position="21"/>
    </location>
</feature>
<evidence type="ECO:0000256" key="1">
    <source>
        <dbReference type="SAM" id="MobiDB-lite"/>
    </source>
</evidence>
<dbReference type="EMBL" id="JAFCIX010000298">
    <property type="protein sequence ID" value="KAH6595505.1"/>
    <property type="molecule type" value="Genomic_DNA"/>
</dbReference>
<sequence length="1180" mass="124934">MLSTHRKLDVNTGGDLNTHNHVGIDADFDGEMDLYSSLFDSYHNEASTESNPSTPLHTTAAIAASYGMEGISPIVSAHGPMPGIHTATKEMLMRGQGTQSAISSNHGKGTDRSLFESFSLDLETSFDHFSISSSSLGLHSPTVPRPSVHYMVDNDNDEVFVEEEEEYSDNESNNNDHYAHSSDLHTDSVEPSLVSTNTTADADMGEYTLSSSHAAPPPQAEKVILGKGSIVSDHTAESITRVGLGSNAARSSNTSGRAQHGSYSSHYFHSSSEMDTRQGPRNASSSADDGGGGGGGGGDGAFPVRTLRESGNGDNSNNSRSRSNNNNNNNGSSGGGGGGSSSSSSSNNNNNNNNNNNQSSFGRNNNNRYDGGHLATDQGRSSLSTQSGSNGMQPPLLQLQEQQSPLTPTIHHNQLQPLLLQQQHYHSHPHQQQQQHHQSIQQPGFNRLNDMNSSYPSPHVSNYKHEQLSVDNMLSAQPAALSLPFINSSRGSSIAHSPSLLSTVSTATALSAPPSHPPPPLPHTLSGKVQLQPNTRPAFTATRSSSFGHHAARNGINPAYGKATAASSAAAPLTASSIASSASISASKSLHPPLALRSSSSLSTASLSLPPSMGLPSLPPKSLVSNHDAPSVRASGGMHTPSRDLSLELSTGTSFSDMLYALPESSAPNDGSSGSPPLLSAPSSSAFLHPDSPPASPYASHMTPSGSCMPLTGTASNMSHSSQIQTQFQPHSRAGSQTSDDSFSSASSATAAIRSNFTVRKYHLPAKAKYFASILLELDPATKKALIDAPSANSLTNINIESALDSHNIQSAPPEQIHSSLPAPFADLQMRSLSVSHTLSHPKPPFVPQLSALSSPPLDIQTGSGAQTISAQAGLEPLPESKGFLEAGQSTRDAYREVIQAKVREQAQARAATVAGNSSGLSSADSRLSNHPGVLSLTPQEEQQSFDYASILAAAEAKAALNQPMTLDADGNYVAANWKSIIPTAVVDHLTARQSLLVLHIPPPPFSQPPPHLLAQQAKFTPAPFVPQRTHRSETLHPRRSSLQSNASIIPSNSPQQQRPPTVKEQQSQSKQRLAALGVFDLEPKARREMIPNPNELSKFNLTSFETPHHVRAQRVGHVGNITGPQLVSTSSRMRTIPIDDIRRDLMASGKWNDDSHDDGSNGSPAGRSHGQYMYPMTQQ</sequence>
<feature type="region of interest" description="Disordered" evidence="1">
    <location>
        <begin position="1150"/>
        <end position="1180"/>
    </location>
</feature>
<feature type="region of interest" description="Disordered" evidence="1">
    <location>
        <begin position="242"/>
        <end position="395"/>
    </location>
</feature>
<protein>
    <recommendedName>
        <fullName evidence="4">Protein Zds1 C-terminal domain-containing protein</fullName>
    </recommendedName>
</protein>
<feature type="compositionally biased region" description="Gly residues" evidence="1">
    <location>
        <begin position="289"/>
        <end position="300"/>
    </location>
</feature>
<feature type="compositionally biased region" description="Low complexity" evidence="1">
    <location>
        <begin position="341"/>
        <end position="368"/>
    </location>
</feature>
<accession>A0ABQ8FEX2</accession>
<feature type="region of interest" description="Disordered" evidence="1">
    <location>
        <begin position="507"/>
        <end position="529"/>
    </location>
</feature>
<feature type="compositionally biased region" description="Low complexity" evidence="1">
    <location>
        <begin position="734"/>
        <end position="744"/>
    </location>
</feature>
<evidence type="ECO:0008006" key="4">
    <source>
        <dbReference type="Google" id="ProtNLM"/>
    </source>
</evidence>
<proteinExistence type="predicted"/>
<feature type="compositionally biased region" description="Polar residues" evidence="1">
    <location>
        <begin position="248"/>
        <end position="257"/>
    </location>
</feature>
<gene>
    <name evidence="2" type="ORF">BASA50_005715</name>
</gene>
<feature type="region of interest" description="Disordered" evidence="1">
    <location>
        <begin position="161"/>
        <end position="189"/>
    </location>
</feature>
<feature type="compositionally biased region" description="Basic and acidic residues" evidence="1">
    <location>
        <begin position="1150"/>
        <end position="1160"/>
    </location>
</feature>
<comment type="caution">
    <text evidence="2">The sequence shown here is derived from an EMBL/GenBank/DDBJ whole genome shotgun (WGS) entry which is preliminary data.</text>
</comment>
<feature type="region of interest" description="Disordered" evidence="1">
    <location>
        <begin position="662"/>
        <end position="744"/>
    </location>
</feature>
<feature type="compositionally biased region" description="Low complexity" evidence="1">
    <location>
        <begin position="262"/>
        <end position="271"/>
    </location>
</feature>
<feature type="compositionally biased region" description="Low complexity" evidence="1">
    <location>
        <begin position="424"/>
        <end position="442"/>
    </location>
</feature>
<feature type="compositionally biased region" description="Polar residues" evidence="1">
    <location>
        <begin position="449"/>
        <end position="460"/>
    </location>
</feature>
<feature type="compositionally biased region" description="Polar residues" evidence="1">
    <location>
        <begin position="1041"/>
        <end position="1071"/>
    </location>
</feature>
<feature type="region of interest" description="Disordered" evidence="1">
    <location>
        <begin position="1028"/>
        <end position="1071"/>
    </location>
</feature>
<feature type="compositionally biased region" description="Low complexity" evidence="1">
    <location>
        <begin position="310"/>
        <end position="331"/>
    </location>
</feature>
<feature type="compositionally biased region" description="Basic and acidic residues" evidence="1">
    <location>
        <begin position="177"/>
        <end position="188"/>
    </location>
</feature>
<name>A0ABQ8FEX2_9FUNG</name>
<feature type="compositionally biased region" description="Polar residues" evidence="1">
    <location>
        <begin position="713"/>
        <end position="730"/>
    </location>
</feature>
<organism evidence="2 3">
    <name type="scientific">Batrachochytrium salamandrivorans</name>
    <dbReference type="NCBI Taxonomy" id="1357716"/>
    <lineage>
        <taxon>Eukaryota</taxon>
        <taxon>Fungi</taxon>
        <taxon>Fungi incertae sedis</taxon>
        <taxon>Chytridiomycota</taxon>
        <taxon>Chytridiomycota incertae sedis</taxon>
        <taxon>Chytridiomycetes</taxon>
        <taxon>Rhizophydiales</taxon>
        <taxon>Rhizophydiales incertae sedis</taxon>
        <taxon>Batrachochytrium</taxon>
    </lineage>
</organism>
<feature type="region of interest" description="Disordered" evidence="1">
    <location>
        <begin position="424"/>
        <end position="462"/>
    </location>
</feature>
<feature type="compositionally biased region" description="Polar residues" evidence="1">
    <location>
        <begin position="378"/>
        <end position="392"/>
    </location>
</feature>
<dbReference type="Proteomes" id="UP001648503">
    <property type="component" value="Unassembled WGS sequence"/>
</dbReference>
<evidence type="ECO:0000313" key="3">
    <source>
        <dbReference type="Proteomes" id="UP001648503"/>
    </source>
</evidence>